<reference evidence="6" key="2">
    <citation type="submission" date="2022-01" db="EMBL/GenBank/DDBJ databases">
        <authorList>
            <person name="Yamashiro T."/>
            <person name="Shiraishi A."/>
            <person name="Satake H."/>
            <person name="Nakayama K."/>
        </authorList>
    </citation>
    <scope>NUCLEOTIDE SEQUENCE</scope>
</reference>
<evidence type="ECO:0000313" key="6">
    <source>
        <dbReference type="EMBL" id="GJS81957.1"/>
    </source>
</evidence>
<dbReference type="Pfam" id="PF04434">
    <property type="entry name" value="SWIM"/>
    <property type="match status" value="1"/>
</dbReference>
<keyword evidence="1" id="KW-0479">Metal-binding</keyword>
<proteinExistence type="predicted"/>
<accession>A0ABQ4YYT1</accession>
<evidence type="ECO:0000256" key="2">
    <source>
        <dbReference type="ARBA" id="ARBA00022771"/>
    </source>
</evidence>
<dbReference type="PROSITE" id="PS50966">
    <property type="entry name" value="ZF_SWIM"/>
    <property type="match status" value="1"/>
</dbReference>
<dbReference type="PANTHER" id="PTHR31973:SF189">
    <property type="entry name" value="TRANSPOSASE, MUDR, PLANT, MULE TRANSPOSASE DOMAIN PROTEIN-RELATED"/>
    <property type="match status" value="1"/>
</dbReference>
<evidence type="ECO:0000259" key="5">
    <source>
        <dbReference type="PROSITE" id="PS50966"/>
    </source>
</evidence>
<dbReference type="InterPro" id="IPR007527">
    <property type="entry name" value="Znf_SWIM"/>
</dbReference>
<dbReference type="InterPro" id="IPR026960">
    <property type="entry name" value="RVT-Znf"/>
</dbReference>
<dbReference type="InterPro" id="IPR006564">
    <property type="entry name" value="Znf_PMZ"/>
</dbReference>
<evidence type="ECO:0000313" key="7">
    <source>
        <dbReference type="Proteomes" id="UP001151760"/>
    </source>
</evidence>
<keyword evidence="2 4" id="KW-0863">Zinc-finger</keyword>
<protein>
    <submittedName>
        <fullName evidence="6">RNA-directed DNA polymerase, eukaryota</fullName>
    </submittedName>
</protein>
<dbReference type="EMBL" id="BQNB010010787">
    <property type="protein sequence ID" value="GJS81957.1"/>
    <property type="molecule type" value="Genomic_DNA"/>
</dbReference>
<feature type="domain" description="SWIM-type" evidence="5">
    <location>
        <begin position="296"/>
        <end position="328"/>
    </location>
</feature>
<evidence type="ECO:0000256" key="1">
    <source>
        <dbReference type="ARBA" id="ARBA00022723"/>
    </source>
</evidence>
<keyword evidence="6" id="KW-0548">Nucleotidyltransferase</keyword>
<keyword evidence="6" id="KW-0808">Transferase</keyword>
<sequence length="398" mass="45693">MVRGGIEEQQLSDLSLLMESVCLSSSKDRWVCKLSGDGMFSVKIIRNNLDDLFLPSWTEPTRWVKYIPIKINVFAWRAMRDCLLTKVNLVRRGISLESVTCSMCSLFEEDVHHVFFRCEMAHDVLSFLNKLVDGKYMSDKDVETNLDTNSSSSRDAEVENNSIDNRFKDYKDQILATNSGSSVQLDVDTMDDEKTQYKRMYICYKDVKDRWRGSCRRVIRLDSYFLNATCKVFLTTSTQQGLIMAVIELLPHAEHRLCTRHIYANFKKKRNELHYKTLFLGAASSTLKVRKADEGFGVNLTTKTCTCKWWDLSSTPCVHAVVAYSFLNQDAVCQTTTTTSQEEDYASSNFYSIWQSMDGEIINAKIAALAEMNEAEERKARRKDAKRVLEEAKRMGVL</sequence>
<dbReference type="PANTHER" id="PTHR31973">
    <property type="entry name" value="POLYPROTEIN, PUTATIVE-RELATED"/>
    <property type="match status" value="1"/>
</dbReference>
<keyword evidence="6" id="KW-0695">RNA-directed DNA polymerase</keyword>
<dbReference type="GO" id="GO:0003964">
    <property type="term" value="F:RNA-directed DNA polymerase activity"/>
    <property type="evidence" value="ECO:0007669"/>
    <property type="project" value="UniProtKB-KW"/>
</dbReference>
<dbReference type="SMART" id="SM00575">
    <property type="entry name" value="ZnF_PMZ"/>
    <property type="match status" value="1"/>
</dbReference>
<evidence type="ECO:0000256" key="3">
    <source>
        <dbReference type="ARBA" id="ARBA00022833"/>
    </source>
</evidence>
<organism evidence="6 7">
    <name type="scientific">Tanacetum coccineum</name>
    <dbReference type="NCBI Taxonomy" id="301880"/>
    <lineage>
        <taxon>Eukaryota</taxon>
        <taxon>Viridiplantae</taxon>
        <taxon>Streptophyta</taxon>
        <taxon>Embryophyta</taxon>
        <taxon>Tracheophyta</taxon>
        <taxon>Spermatophyta</taxon>
        <taxon>Magnoliopsida</taxon>
        <taxon>eudicotyledons</taxon>
        <taxon>Gunneridae</taxon>
        <taxon>Pentapetalae</taxon>
        <taxon>asterids</taxon>
        <taxon>campanulids</taxon>
        <taxon>Asterales</taxon>
        <taxon>Asteraceae</taxon>
        <taxon>Asteroideae</taxon>
        <taxon>Anthemideae</taxon>
        <taxon>Anthemidinae</taxon>
        <taxon>Tanacetum</taxon>
    </lineage>
</organism>
<comment type="caution">
    <text evidence="6">The sequence shown here is derived from an EMBL/GenBank/DDBJ whole genome shotgun (WGS) entry which is preliminary data.</text>
</comment>
<name>A0ABQ4YYT1_9ASTR</name>
<evidence type="ECO:0000256" key="4">
    <source>
        <dbReference type="PROSITE-ProRule" id="PRU00325"/>
    </source>
</evidence>
<reference evidence="6" key="1">
    <citation type="journal article" date="2022" name="Int. J. Mol. Sci.">
        <title>Draft Genome of Tanacetum Coccineum: Genomic Comparison of Closely Related Tanacetum-Family Plants.</title>
        <authorList>
            <person name="Yamashiro T."/>
            <person name="Shiraishi A."/>
            <person name="Nakayama K."/>
            <person name="Satake H."/>
        </authorList>
    </citation>
    <scope>NUCLEOTIDE SEQUENCE</scope>
</reference>
<dbReference type="Proteomes" id="UP001151760">
    <property type="component" value="Unassembled WGS sequence"/>
</dbReference>
<keyword evidence="7" id="KW-1185">Reference proteome</keyword>
<dbReference type="Pfam" id="PF13966">
    <property type="entry name" value="zf-RVT"/>
    <property type="match status" value="1"/>
</dbReference>
<gene>
    <name evidence="6" type="ORF">Tco_0748498</name>
</gene>
<keyword evidence="3" id="KW-0862">Zinc</keyword>